<name>A0ACB8NNW3_CITSI</name>
<comment type="caution">
    <text evidence="1">The sequence shown here is derived from an EMBL/GenBank/DDBJ whole genome shotgun (WGS) entry which is preliminary data.</text>
</comment>
<evidence type="ECO:0000313" key="1">
    <source>
        <dbReference type="EMBL" id="KAH9799582.1"/>
    </source>
</evidence>
<dbReference type="Proteomes" id="UP000829398">
    <property type="component" value="Chromosome 1"/>
</dbReference>
<gene>
    <name evidence="1" type="ORF">KPL71_000399</name>
</gene>
<reference evidence="2" key="1">
    <citation type="journal article" date="2023" name="Hortic. Res.">
        <title>A chromosome-level phased genome enabling allele-level studies in sweet orange: a case study on citrus Huanglongbing tolerance.</title>
        <authorList>
            <person name="Wu B."/>
            <person name="Yu Q."/>
            <person name="Deng Z."/>
            <person name="Duan Y."/>
            <person name="Luo F."/>
            <person name="Gmitter F. Jr."/>
        </authorList>
    </citation>
    <scope>NUCLEOTIDE SEQUENCE [LARGE SCALE GENOMIC DNA]</scope>
    <source>
        <strain evidence="2">cv. Valencia</strain>
    </source>
</reference>
<proteinExistence type="predicted"/>
<organism evidence="1 2">
    <name type="scientific">Citrus sinensis</name>
    <name type="common">Sweet orange</name>
    <name type="synonym">Citrus aurantium var. sinensis</name>
    <dbReference type="NCBI Taxonomy" id="2711"/>
    <lineage>
        <taxon>Eukaryota</taxon>
        <taxon>Viridiplantae</taxon>
        <taxon>Streptophyta</taxon>
        <taxon>Embryophyta</taxon>
        <taxon>Tracheophyta</taxon>
        <taxon>Spermatophyta</taxon>
        <taxon>Magnoliopsida</taxon>
        <taxon>eudicotyledons</taxon>
        <taxon>Gunneridae</taxon>
        <taxon>Pentapetalae</taxon>
        <taxon>rosids</taxon>
        <taxon>malvids</taxon>
        <taxon>Sapindales</taxon>
        <taxon>Rutaceae</taxon>
        <taxon>Aurantioideae</taxon>
        <taxon>Citrus</taxon>
    </lineage>
</organism>
<protein>
    <submittedName>
        <fullName evidence="1">Phosphoinositide binding protein</fullName>
    </submittedName>
</protein>
<accession>A0ACB8NNW3</accession>
<keyword evidence="2" id="KW-1185">Reference proteome</keyword>
<dbReference type="EMBL" id="CM039170">
    <property type="protein sequence ID" value="KAH9799582.1"/>
    <property type="molecule type" value="Genomic_DNA"/>
</dbReference>
<evidence type="ECO:0000313" key="2">
    <source>
        <dbReference type="Proteomes" id="UP000829398"/>
    </source>
</evidence>
<sequence length="377" mass="40661">MMKSSSQKLENIDENGPAKWLPLSCAPPETPTESMEFLARSWSLSAMELSTALSTTHVSLNSLDIDKTPPSSDVEACGASSTVLTESVANEGSAPISPRDSEEMRLYKSIMRGRTMGRWLKDQKERKKQEIRAHNAQLHAAVSVVGVAAAIAAITAATTTSQEMTTVQQKSSCKTSAAVASAAALVASHCIEIAEDMGADHDQILTVVNSAVNARTNGDIMTLTAGAATALRGAATLRARLQKGYGMTTISLAEEKGHEGKESNISAALNLVSKGGELLKRTRKGALHWKQVSFNINSNLQLINNLRIVVVAGIVSAVICDIPRWPPRESEDDSEQRAYFGIKTADRVIEFECRNKGDKQMWVEGIQHILNCCANLR</sequence>